<evidence type="ECO:0000313" key="2">
    <source>
        <dbReference type="EMBL" id="KAK0529673.1"/>
    </source>
</evidence>
<feature type="compositionally biased region" description="Basic residues" evidence="1">
    <location>
        <begin position="84"/>
        <end position="95"/>
    </location>
</feature>
<comment type="caution">
    <text evidence="2">The sequence shown here is derived from an EMBL/GenBank/DDBJ whole genome shotgun (WGS) entry which is preliminary data.</text>
</comment>
<feature type="region of interest" description="Disordered" evidence="1">
    <location>
        <begin position="1"/>
        <end position="45"/>
    </location>
</feature>
<feature type="compositionally biased region" description="Basic and acidic residues" evidence="1">
    <location>
        <begin position="107"/>
        <end position="126"/>
    </location>
</feature>
<dbReference type="Proteomes" id="UP001176521">
    <property type="component" value="Unassembled WGS sequence"/>
</dbReference>
<feature type="region of interest" description="Disordered" evidence="1">
    <location>
        <begin position="62"/>
        <end position="232"/>
    </location>
</feature>
<accession>A0AAN6GA46</accession>
<protein>
    <submittedName>
        <fullName evidence="2">Uncharacterized protein</fullName>
    </submittedName>
</protein>
<reference evidence="2" key="1">
    <citation type="journal article" date="2023" name="PhytoFront">
        <title>Draft Genome Resources of Seven Strains of Tilletia horrida, Causal Agent of Kernel Smut of Rice.</title>
        <authorList>
            <person name="Khanal S."/>
            <person name="Antony Babu S."/>
            <person name="Zhou X.G."/>
        </authorList>
    </citation>
    <scope>NUCLEOTIDE SEQUENCE</scope>
    <source>
        <strain evidence="2">TX3</strain>
    </source>
</reference>
<organism evidence="2 3">
    <name type="scientific">Tilletia horrida</name>
    <dbReference type="NCBI Taxonomy" id="155126"/>
    <lineage>
        <taxon>Eukaryota</taxon>
        <taxon>Fungi</taxon>
        <taxon>Dikarya</taxon>
        <taxon>Basidiomycota</taxon>
        <taxon>Ustilaginomycotina</taxon>
        <taxon>Exobasidiomycetes</taxon>
        <taxon>Tilletiales</taxon>
        <taxon>Tilletiaceae</taxon>
        <taxon>Tilletia</taxon>
    </lineage>
</organism>
<dbReference type="AlphaFoldDB" id="A0AAN6GA46"/>
<keyword evidence="3" id="KW-1185">Reference proteome</keyword>
<feature type="compositionally biased region" description="Polar residues" evidence="1">
    <location>
        <begin position="96"/>
        <end position="106"/>
    </location>
</feature>
<proteinExistence type="predicted"/>
<evidence type="ECO:0000256" key="1">
    <source>
        <dbReference type="SAM" id="MobiDB-lite"/>
    </source>
</evidence>
<evidence type="ECO:0000313" key="3">
    <source>
        <dbReference type="Proteomes" id="UP001176521"/>
    </source>
</evidence>
<feature type="compositionally biased region" description="Basic and acidic residues" evidence="1">
    <location>
        <begin position="1"/>
        <end position="13"/>
    </location>
</feature>
<gene>
    <name evidence="2" type="ORF">OC842_004167</name>
</gene>
<sequence>MVAEKRKREDASKATDTQAQPPKKAQRQPRPPPRGKQKKVFSESFGTSHLVDLALSIASGRDEAEQGRVDHAKEVRAALDDAAKKRKVAREHKKTGVSNPGNSVKQHANDDGKAGTKDRKGKEGKAQGKGKGKGKAKDKDDDDDGEEPEFDDDIEKVSRPGSLPKAPPPNDGLPLLKSKAKFRAEIKQKERERARQRKHTRKQQRNPQSSTAGTPPPSDAAPTAKRRRVAFA</sequence>
<dbReference type="EMBL" id="JAPDMQ010000236">
    <property type="protein sequence ID" value="KAK0529673.1"/>
    <property type="molecule type" value="Genomic_DNA"/>
</dbReference>
<feature type="compositionally biased region" description="Basic and acidic residues" evidence="1">
    <location>
        <begin position="182"/>
        <end position="193"/>
    </location>
</feature>
<feature type="compositionally biased region" description="Acidic residues" evidence="1">
    <location>
        <begin position="140"/>
        <end position="154"/>
    </location>
</feature>
<feature type="compositionally biased region" description="Basic residues" evidence="1">
    <location>
        <begin position="194"/>
        <end position="204"/>
    </location>
</feature>
<feature type="compositionally biased region" description="Basic and acidic residues" evidence="1">
    <location>
        <begin position="62"/>
        <end position="83"/>
    </location>
</feature>
<name>A0AAN6GA46_9BASI</name>